<organism evidence="4">
    <name type="scientific">Phytophthora sojae (strain P6497)</name>
    <name type="common">Soybean stem and root rot agent</name>
    <name type="synonym">Phytophthora megasperma f. sp. glycines</name>
    <dbReference type="NCBI Taxonomy" id="1094619"/>
    <lineage>
        <taxon>Eukaryota</taxon>
        <taxon>Sar</taxon>
        <taxon>Stramenopiles</taxon>
        <taxon>Oomycota</taxon>
        <taxon>Peronosporomycetes</taxon>
        <taxon>Peronosporales</taxon>
        <taxon>Peronosporaceae</taxon>
        <taxon>Phytophthora</taxon>
    </lineage>
</organism>
<dbReference type="AlphaFoldDB" id="G4ZU58"/>
<dbReference type="KEGG" id="psoj:PHYSODRAFT_302977"/>
<evidence type="ECO:0000313" key="4">
    <source>
        <dbReference type="Proteomes" id="UP000002640"/>
    </source>
</evidence>
<dbReference type="KEGG" id="psoj:PHYSODRAFT_302975"/>
<dbReference type="GeneID" id="20642207"/>
<dbReference type="InParanoid" id="G4ZU58"/>
<evidence type="ECO:0000313" key="2">
    <source>
        <dbReference type="EMBL" id="EGZ13332.1"/>
    </source>
</evidence>
<reference evidence="2" key="2">
    <citation type="submission" date="2011-09" db="EMBL/GenBank/DDBJ databases">
        <authorList>
            <consortium name="US DOE Joint Genome Institute (JGI-PGF)"/>
            <person name="Aerts A."/>
            <person name="Grimwood J."/>
            <person name="Schmutz J."/>
            <person name="Lucas S."/>
            <person name="Hammon N."/>
            <person name="Glavina del Rio T."/>
            <person name="Dalin E."/>
            <person name="Tice H."/>
            <person name="Pitluck S."/>
            <person name="Dehal P."/>
            <person name="Chapman J."/>
            <person name="Putman N.H."/>
            <person name="Salamov A.A."/>
            <person name="Terry A."/>
            <person name="Rokhsar D.S."/>
            <person name="Boore J.L."/>
            <person name="Tripathy S."/>
            <person name="Tyler B.M."/>
            <person name="Grigoriev I.V."/>
        </authorList>
    </citation>
    <scope>NUCLEOTIDE SEQUENCE</scope>
    <source>
        <strain evidence="2">P6497</strain>
    </source>
</reference>
<name>G4ZU58_PHYSP</name>
<feature type="region of interest" description="Disordered" evidence="1">
    <location>
        <begin position="17"/>
        <end position="45"/>
    </location>
</feature>
<keyword evidence="4" id="KW-1185">Reference proteome</keyword>
<dbReference type="GeneID" id="20642209"/>
<dbReference type="Proteomes" id="UP000002640">
    <property type="component" value="Unassembled WGS sequence"/>
</dbReference>
<dbReference type="RefSeq" id="XP_009530761.1">
    <property type="nucleotide sequence ID" value="XM_009532466.1"/>
</dbReference>
<feature type="compositionally biased region" description="Polar residues" evidence="1">
    <location>
        <begin position="23"/>
        <end position="36"/>
    </location>
</feature>
<dbReference type="EMBL" id="JH159156">
    <property type="protein sequence ID" value="EGZ13340.1"/>
    <property type="molecule type" value="Genomic_DNA"/>
</dbReference>
<evidence type="ECO:0000256" key="1">
    <source>
        <dbReference type="SAM" id="MobiDB-lite"/>
    </source>
</evidence>
<sequence length="118" mass="13030">MRLPGWYQTTSYADADPRDLQRRTSSTGHVVDQATSYAGADPRDSEQVISSAACVADLGEDKSPAQFPFAQSSGIFSAAFALERDPTVDLDLAGVDWEGYLSHRFRRGRIRGEPQRHI</sequence>
<proteinExistence type="predicted"/>
<gene>
    <name evidence="2" type="ORF">PHYSODRAFT_302975</name>
    <name evidence="3" type="ORF">PHYSODRAFT_302977</name>
</gene>
<accession>G4ZU58</accession>
<reference evidence="2 4" key="1">
    <citation type="journal article" date="2006" name="Science">
        <title>Phytophthora genome sequences uncover evolutionary origins and mechanisms of pathogenesis.</title>
        <authorList>
            <person name="Tyler B.M."/>
            <person name="Tripathy S."/>
            <person name="Zhang X."/>
            <person name="Dehal P."/>
            <person name="Jiang R.H."/>
            <person name="Aerts A."/>
            <person name="Arredondo F.D."/>
            <person name="Baxter L."/>
            <person name="Bensasson D."/>
            <person name="Beynon J.L."/>
            <person name="Chapman J."/>
            <person name="Damasceno C.M."/>
            <person name="Dorrance A.E."/>
            <person name="Dou D."/>
            <person name="Dickerman A.W."/>
            <person name="Dubchak I.L."/>
            <person name="Garbelotto M."/>
            <person name="Gijzen M."/>
            <person name="Gordon S.G."/>
            <person name="Govers F."/>
            <person name="Grunwald N.J."/>
            <person name="Huang W."/>
            <person name="Ivors K.L."/>
            <person name="Jones R.W."/>
            <person name="Kamoun S."/>
            <person name="Krampis K."/>
            <person name="Lamour K.H."/>
            <person name="Lee M.K."/>
            <person name="McDonald W.H."/>
            <person name="Medina M."/>
            <person name="Meijer H.J."/>
            <person name="Nordberg E.K."/>
            <person name="Maclean D.J."/>
            <person name="Ospina-Giraldo M.D."/>
            <person name="Morris P.F."/>
            <person name="Phuntumart V."/>
            <person name="Putnam N.H."/>
            <person name="Rash S."/>
            <person name="Rose J.K."/>
            <person name="Sakihama Y."/>
            <person name="Salamov A.A."/>
            <person name="Savidor A."/>
            <person name="Scheuring C.F."/>
            <person name="Smith B.M."/>
            <person name="Sobral B.W."/>
            <person name="Terry A."/>
            <person name="Torto-Alalibo T.A."/>
            <person name="Win J."/>
            <person name="Xu Z."/>
            <person name="Zhang H."/>
            <person name="Grigoriev I.V."/>
            <person name="Rokhsar D.S."/>
            <person name="Boore J.L."/>
        </authorList>
    </citation>
    <scope>NUCLEOTIDE SEQUENCE [LARGE SCALE GENOMIC DNA]</scope>
    <source>
        <strain evidence="2 4">P6497</strain>
    </source>
</reference>
<evidence type="ECO:0000313" key="3">
    <source>
        <dbReference type="EMBL" id="EGZ13340.1"/>
    </source>
</evidence>
<protein>
    <submittedName>
        <fullName evidence="2">Uncharacterized protein</fullName>
    </submittedName>
</protein>
<dbReference type="EMBL" id="JH159156">
    <property type="protein sequence ID" value="EGZ13332.1"/>
    <property type="molecule type" value="Genomic_DNA"/>
</dbReference>
<dbReference type="RefSeq" id="XP_009530769.1">
    <property type="nucleotide sequence ID" value="XM_009532474.1"/>
</dbReference>